<accession>A0A1X6P7I0</accession>
<reference evidence="2 3" key="1">
    <citation type="submission" date="2017-03" db="EMBL/GenBank/DDBJ databases">
        <title>WGS assembly of Porphyra umbilicalis.</title>
        <authorList>
            <person name="Brawley S.H."/>
            <person name="Blouin N.A."/>
            <person name="Ficko-Blean E."/>
            <person name="Wheeler G.L."/>
            <person name="Lohr M."/>
            <person name="Goodson H.V."/>
            <person name="Jenkins J.W."/>
            <person name="Blaby-Haas C.E."/>
            <person name="Helliwell K.E."/>
            <person name="Chan C."/>
            <person name="Marriage T."/>
            <person name="Bhattacharya D."/>
            <person name="Klein A.S."/>
            <person name="Badis Y."/>
            <person name="Brodie J."/>
            <person name="Cao Y."/>
            <person name="Collen J."/>
            <person name="Dittami S.M."/>
            <person name="Gachon C.M."/>
            <person name="Green B.R."/>
            <person name="Karpowicz S."/>
            <person name="Kim J.W."/>
            <person name="Kudahl U."/>
            <person name="Lin S."/>
            <person name="Michel G."/>
            <person name="Mittag M."/>
            <person name="Olson B.J."/>
            <person name="Pangilinan J."/>
            <person name="Peng Y."/>
            <person name="Qiu H."/>
            <person name="Shu S."/>
            <person name="Singer J.T."/>
            <person name="Smith A.G."/>
            <person name="Sprecher B.N."/>
            <person name="Wagner V."/>
            <person name="Wang W."/>
            <person name="Wang Z.-Y."/>
            <person name="Yan J."/>
            <person name="Yarish C."/>
            <person name="Zoeuner-Riek S."/>
            <person name="Zhuang Y."/>
            <person name="Zou Y."/>
            <person name="Lindquist E.A."/>
            <person name="Grimwood J."/>
            <person name="Barry K."/>
            <person name="Rokhsar D.S."/>
            <person name="Schmutz J."/>
            <person name="Stiller J.W."/>
            <person name="Grossman A.R."/>
            <person name="Prochnik S.E."/>
        </authorList>
    </citation>
    <scope>NUCLEOTIDE SEQUENCE [LARGE SCALE GENOMIC DNA]</scope>
    <source>
        <strain evidence="2">4086291</strain>
    </source>
</reference>
<dbReference type="AlphaFoldDB" id="A0A1X6P7I0"/>
<keyword evidence="3" id="KW-1185">Reference proteome</keyword>
<organism evidence="2 3">
    <name type="scientific">Porphyra umbilicalis</name>
    <name type="common">Purple laver</name>
    <name type="synonym">Red alga</name>
    <dbReference type="NCBI Taxonomy" id="2786"/>
    <lineage>
        <taxon>Eukaryota</taxon>
        <taxon>Rhodophyta</taxon>
        <taxon>Bangiophyceae</taxon>
        <taxon>Bangiales</taxon>
        <taxon>Bangiaceae</taxon>
        <taxon>Porphyra</taxon>
    </lineage>
</organism>
<dbReference type="Proteomes" id="UP000218209">
    <property type="component" value="Unassembled WGS sequence"/>
</dbReference>
<protein>
    <submittedName>
        <fullName evidence="2">Uncharacterized protein</fullName>
    </submittedName>
</protein>
<feature type="compositionally biased region" description="Low complexity" evidence="1">
    <location>
        <begin position="39"/>
        <end position="50"/>
    </location>
</feature>
<sequence>MAPRLLLGDSTLRAPPPVVTPASRGGAVKRGTAGGGPGVPARGAPRGAAARRGVGLPGEGVWYDAVGAGNFLDVGAKALGVNVAKSWGGGVLSRVAGGDFPARVAVGGKLASLDLKGAHVNPVGKAAISVRLLDLSGPAYEPRNAGSLKFKAATRTNGKSDHGFVLDRTVAVGGGHLSATAVFGRVKYGSTDGTRGGWRTDASVGVEQRLTTGGFKWALRGGVTATGELVYDLML</sequence>
<gene>
    <name evidence="2" type="ORF">BU14_0177s0007</name>
</gene>
<name>A0A1X6P7I0_PORUM</name>
<proteinExistence type="predicted"/>
<evidence type="ECO:0000256" key="1">
    <source>
        <dbReference type="SAM" id="MobiDB-lite"/>
    </source>
</evidence>
<evidence type="ECO:0000313" key="2">
    <source>
        <dbReference type="EMBL" id="OSX76726.1"/>
    </source>
</evidence>
<feature type="region of interest" description="Disordered" evidence="1">
    <location>
        <begin position="1"/>
        <end position="50"/>
    </location>
</feature>
<evidence type="ECO:0000313" key="3">
    <source>
        <dbReference type="Proteomes" id="UP000218209"/>
    </source>
</evidence>
<dbReference type="EMBL" id="KV918857">
    <property type="protein sequence ID" value="OSX76726.1"/>
    <property type="molecule type" value="Genomic_DNA"/>
</dbReference>